<evidence type="ECO:0000256" key="3">
    <source>
        <dbReference type="SAM" id="MobiDB-lite"/>
    </source>
</evidence>
<dbReference type="InParanoid" id="A0A7M7GJD7"/>
<feature type="compositionally biased region" description="Low complexity" evidence="3">
    <location>
        <begin position="290"/>
        <end position="311"/>
    </location>
</feature>
<organism evidence="4 5">
    <name type="scientific">Strongylocentrotus purpuratus</name>
    <name type="common">Purple sea urchin</name>
    <dbReference type="NCBI Taxonomy" id="7668"/>
    <lineage>
        <taxon>Eukaryota</taxon>
        <taxon>Metazoa</taxon>
        <taxon>Echinodermata</taxon>
        <taxon>Eleutherozoa</taxon>
        <taxon>Echinozoa</taxon>
        <taxon>Echinoidea</taxon>
        <taxon>Euechinoidea</taxon>
        <taxon>Echinacea</taxon>
        <taxon>Camarodonta</taxon>
        <taxon>Echinidea</taxon>
        <taxon>Strongylocentrotidae</taxon>
        <taxon>Strongylocentrotus</taxon>
    </lineage>
</organism>
<reference evidence="4" key="2">
    <citation type="submission" date="2021-01" db="UniProtKB">
        <authorList>
            <consortium name="EnsemblMetazoa"/>
        </authorList>
    </citation>
    <scope>IDENTIFICATION</scope>
</reference>
<dbReference type="PANTHER" id="PTHR18870">
    <property type="entry name" value="PROTEIN TAG-278-RELATED"/>
    <property type="match status" value="1"/>
</dbReference>
<dbReference type="EnsemblMetazoa" id="XM_003730924">
    <property type="protein sequence ID" value="XP_003730972"/>
    <property type="gene ID" value="LOC100892358"/>
</dbReference>
<dbReference type="RefSeq" id="XP_003730972.3">
    <property type="nucleotide sequence ID" value="XM_003730924.3"/>
</dbReference>
<dbReference type="PANTHER" id="PTHR18870:SF9">
    <property type="entry name" value="PROTEIN TAG-278-RELATED"/>
    <property type="match status" value="1"/>
</dbReference>
<evidence type="ECO:0000256" key="2">
    <source>
        <dbReference type="SAM" id="Coils"/>
    </source>
</evidence>
<reference evidence="5" key="1">
    <citation type="submission" date="2015-02" db="EMBL/GenBank/DDBJ databases">
        <title>Genome sequencing for Strongylocentrotus purpuratus.</title>
        <authorList>
            <person name="Murali S."/>
            <person name="Liu Y."/>
            <person name="Vee V."/>
            <person name="English A."/>
            <person name="Wang M."/>
            <person name="Skinner E."/>
            <person name="Han Y."/>
            <person name="Muzny D.M."/>
            <person name="Worley K.C."/>
            <person name="Gibbs R.A."/>
        </authorList>
    </citation>
    <scope>NUCLEOTIDE SEQUENCE</scope>
</reference>
<dbReference type="Proteomes" id="UP000007110">
    <property type="component" value="Unassembled WGS sequence"/>
</dbReference>
<dbReference type="KEGG" id="spu:100892358"/>
<feature type="compositionally biased region" description="Low complexity" evidence="3">
    <location>
        <begin position="369"/>
        <end position="379"/>
    </location>
</feature>
<feature type="region of interest" description="Disordered" evidence="3">
    <location>
        <begin position="358"/>
        <end position="439"/>
    </location>
</feature>
<dbReference type="OMA" id="VKNHERE"/>
<keyword evidence="5" id="KW-1185">Reference proteome</keyword>
<feature type="coiled-coil region" evidence="2">
    <location>
        <begin position="111"/>
        <end position="145"/>
    </location>
</feature>
<evidence type="ECO:0000256" key="1">
    <source>
        <dbReference type="ARBA" id="ARBA00023054"/>
    </source>
</evidence>
<protein>
    <submittedName>
        <fullName evidence="4">Uncharacterized protein</fullName>
    </submittedName>
</protein>
<keyword evidence="1 2" id="KW-0175">Coiled coil</keyword>
<feature type="coiled-coil region" evidence="2">
    <location>
        <begin position="57"/>
        <end position="84"/>
    </location>
</feature>
<feature type="compositionally biased region" description="Low complexity" evidence="3">
    <location>
        <begin position="414"/>
        <end position="425"/>
    </location>
</feature>
<sequence length="439" mass="49274">MADGGGSGNPTSRLNNKKSFEYKMSKKVSELTQVVHMLFSRNHEREVELESTKEAYEQEILNVIADAKKRIEALEHDLAEAKRKAQTNAISIEQDYGKKLNEYKEKSEKHFLEIREKNAALLKEIASLKEDIVKLENEVEINKEKAMKAHFMTSRSTDQSGVNSVDLEVTSPRPNGASDPADLNKLKEELKVKEIENENLKHMVAMNVQTQREGDKAIAQFKKDLDKTESELRLRISKLIEDATHSNKAKEMAQKKSKMLETDIKHLKTKLQDKKKETASNETKQRRSSDGSSIVSRSSGSSKSLSEVSSDSQEEIERLRKEIKWYRMELSNREGNFNRMFADSNPIRLGGMTVAGPSLAMARPRPDQSVMTTSGSLSSRSEDGSHKSRSLPNRLPTLGMDGRQRERNKPGQNSKGAGVKGSSSSVKEKNTVKSISGYS</sequence>
<evidence type="ECO:0000313" key="5">
    <source>
        <dbReference type="Proteomes" id="UP000007110"/>
    </source>
</evidence>
<feature type="compositionally biased region" description="Basic and acidic residues" evidence="3">
    <location>
        <begin position="267"/>
        <end position="289"/>
    </location>
</feature>
<dbReference type="AlphaFoldDB" id="A0A7M7GJD7"/>
<accession>A0A7M7GJD7</accession>
<dbReference type="GeneID" id="100892358"/>
<dbReference type="OrthoDB" id="75801at2759"/>
<proteinExistence type="predicted"/>
<evidence type="ECO:0000313" key="4">
    <source>
        <dbReference type="EnsemblMetazoa" id="XP_003730972"/>
    </source>
</evidence>
<name>A0A7M7GJD7_STRPU</name>
<feature type="region of interest" description="Disordered" evidence="3">
    <location>
        <begin position="267"/>
        <end position="314"/>
    </location>
</feature>